<dbReference type="SUPFAM" id="SSF51556">
    <property type="entry name" value="Metallo-dependent hydrolases"/>
    <property type="match status" value="1"/>
</dbReference>
<accession>K1TK15</accession>
<dbReference type="Gene3D" id="3.20.20.140">
    <property type="entry name" value="Metal-dependent hydrolases"/>
    <property type="match status" value="1"/>
</dbReference>
<feature type="non-terminal residue" evidence="1">
    <location>
        <position position="1"/>
    </location>
</feature>
<dbReference type="InterPro" id="IPR032466">
    <property type="entry name" value="Metal_Hydrolase"/>
</dbReference>
<dbReference type="InterPro" id="IPR001130">
    <property type="entry name" value="TatD-like"/>
</dbReference>
<dbReference type="EMBL" id="AJWZ01003541">
    <property type="protein sequence ID" value="EKC67954.1"/>
    <property type="molecule type" value="Genomic_DNA"/>
</dbReference>
<dbReference type="GO" id="GO:0016788">
    <property type="term" value="F:hydrolase activity, acting on ester bonds"/>
    <property type="evidence" value="ECO:0007669"/>
    <property type="project" value="InterPro"/>
</dbReference>
<dbReference type="Pfam" id="PF01026">
    <property type="entry name" value="TatD_DNase"/>
    <property type="match status" value="1"/>
</dbReference>
<gene>
    <name evidence="1" type="ORF">OBE_05187</name>
</gene>
<dbReference type="AlphaFoldDB" id="K1TK15"/>
<dbReference type="GO" id="GO:0005829">
    <property type="term" value="C:cytosol"/>
    <property type="evidence" value="ECO:0007669"/>
    <property type="project" value="TreeGrafter"/>
</dbReference>
<sequence length="159" mass="17799">ATYDLPVAIHTRAAWKDMCRTVETETKAAREKGLRLRGVFHAFAEDADTYRQLKECGDFLFGIGGVVTFKKSRLADTVREMELDDLVLETDCPYLTPVPYRGQRNESGYIPYICNKIAALKGTTPEEVAAATTRNARRMFGFDAARQTTNDHSSPTESI</sequence>
<dbReference type="CDD" id="cd01310">
    <property type="entry name" value="TatD_DNAse"/>
    <property type="match status" value="1"/>
</dbReference>
<dbReference type="PANTHER" id="PTHR46124">
    <property type="entry name" value="D-AMINOACYL-TRNA DEACYLASE"/>
    <property type="match status" value="1"/>
</dbReference>
<organism evidence="1">
    <name type="scientific">human gut metagenome</name>
    <dbReference type="NCBI Taxonomy" id="408170"/>
    <lineage>
        <taxon>unclassified sequences</taxon>
        <taxon>metagenomes</taxon>
        <taxon>organismal metagenomes</taxon>
    </lineage>
</organism>
<keyword evidence="1" id="KW-0378">Hydrolase</keyword>
<protein>
    <submittedName>
        <fullName evidence="1">Hydrolase, TatD family</fullName>
    </submittedName>
</protein>
<proteinExistence type="predicted"/>
<evidence type="ECO:0000313" key="1">
    <source>
        <dbReference type="EMBL" id="EKC67954.1"/>
    </source>
</evidence>
<comment type="caution">
    <text evidence="1">The sequence shown here is derived from an EMBL/GenBank/DDBJ whole genome shotgun (WGS) entry which is preliminary data.</text>
</comment>
<dbReference type="PANTHER" id="PTHR46124:SF4">
    <property type="entry name" value="HYDROLASE TATD"/>
    <property type="match status" value="1"/>
</dbReference>
<reference evidence="1" key="1">
    <citation type="journal article" date="2013" name="Environ. Microbiol.">
        <title>Microbiota from the distal guts of lean and obese adolescents exhibit partial functional redundancy besides clear differences in community structure.</title>
        <authorList>
            <person name="Ferrer M."/>
            <person name="Ruiz A."/>
            <person name="Lanza F."/>
            <person name="Haange S.B."/>
            <person name="Oberbach A."/>
            <person name="Till H."/>
            <person name="Bargiela R."/>
            <person name="Campoy C."/>
            <person name="Segura M.T."/>
            <person name="Richter M."/>
            <person name="von Bergen M."/>
            <person name="Seifert J."/>
            <person name="Suarez A."/>
        </authorList>
    </citation>
    <scope>NUCLEOTIDE SEQUENCE</scope>
</reference>
<name>K1TK15_9ZZZZ</name>